<evidence type="ECO:0008006" key="3">
    <source>
        <dbReference type="Google" id="ProtNLM"/>
    </source>
</evidence>
<protein>
    <recommendedName>
        <fullName evidence="3">Ribosomal protein L20</fullName>
    </recommendedName>
</protein>
<dbReference type="AlphaFoldDB" id="A0AAW1MYA2"/>
<reference evidence="1 2" key="1">
    <citation type="journal article" date="2024" name="BMC Genomics">
        <title>De novo assembly and annotation of Popillia japonica's genome with initial clues to its potential as an invasive pest.</title>
        <authorList>
            <person name="Cucini C."/>
            <person name="Boschi S."/>
            <person name="Funari R."/>
            <person name="Cardaioli E."/>
            <person name="Iannotti N."/>
            <person name="Marturano G."/>
            <person name="Paoli F."/>
            <person name="Bruttini M."/>
            <person name="Carapelli A."/>
            <person name="Frati F."/>
            <person name="Nardi F."/>
        </authorList>
    </citation>
    <scope>NUCLEOTIDE SEQUENCE [LARGE SCALE GENOMIC DNA]</scope>
    <source>
        <strain evidence="1">DMR45628</strain>
    </source>
</reference>
<dbReference type="Proteomes" id="UP001458880">
    <property type="component" value="Unassembled WGS sequence"/>
</dbReference>
<dbReference type="EMBL" id="JASPKY010000028">
    <property type="protein sequence ID" value="KAK9751448.1"/>
    <property type="molecule type" value="Genomic_DNA"/>
</dbReference>
<evidence type="ECO:0000313" key="1">
    <source>
        <dbReference type="EMBL" id="KAK9751448.1"/>
    </source>
</evidence>
<proteinExistence type="predicted"/>
<name>A0AAW1MYA2_POPJA</name>
<organism evidence="1 2">
    <name type="scientific">Popillia japonica</name>
    <name type="common">Japanese beetle</name>
    <dbReference type="NCBI Taxonomy" id="7064"/>
    <lineage>
        <taxon>Eukaryota</taxon>
        <taxon>Metazoa</taxon>
        <taxon>Ecdysozoa</taxon>
        <taxon>Arthropoda</taxon>
        <taxon>Hexapoda</taxon>
        <taxon>Insecta</taxon>
        <taxon>Pterygota</taxon>
        <taxon>Neoptera</taxon>
        <taxon>Endopterygota</taxon>
        <taxon>Coleoptera</taxon>
        <taxon>Polyphaga</taxon>
        <taxon>Scarabaeiformia</taxon>
        <taxon>Scarabaeidae</taxon>
        <taxon>Rutelinae</taxon>
        <taxon>Popillia</taxon>
    </lineage>
</organism>
<keyword evidence="2" id="KW-1185">Reference proteome</keyword>
<gene>
    <name evidence="1" type="ORF">QE152_g5071</name>
</gene>
<comment type="caution">
    <text evidence="1">The sequence shown here is derived from an EMBL/GenBank/DDBJ whole genome shotgun (WGS) entry which is preliminary data.</text>
</comment>
<sequence>MRSGLSLCDQRRVPNRNSSIVRHVWVRIYRSVCDGGRLYNDERNISNRNKHDEIYAQRISINKKVAACLLTVKPIYQ</sequence>
<accession>A0AAW1MYA2</accession>
<evidence type="ECO:0000313" key="2">
    <source>
        <dbReference type="Proteomes" id="UP001458880"/>
    </source>
</evidence>